<proteinExistence type="predicted"/>
<keyword evidence="3" id="KW-0969">Cilium</keyword>
<dbReference type="EMBL" id="BAQD01000007">
    <property type="protein sequence ID" value="GBQ05884.1"/>
    <property type="molecule type" value="Genomic_DNA"/>
</dbReference>
<evidence type="ECO:0000313" key="4">
    <source>
        <dbReference type="Proteomes" id="UP001062901"/>
    </source>
</evidence>
<keyword evidence="4" id="KW-1185">Reference proteome</keyword>
<comment type="caution">
    <text evidence="3">The sequence shown here is derived from an EMBL/GenBank/DDBJ whole genome shotgun (WGS) entry which is preliminary data.</text>
</comment>
<gene>
    <name evidence="3" type="ORF">AA15669_0682</name>
</gene>
<feature type="chain" id="PRO_5045669270" evidence="1">
    <location>
        <begin position="29"/>
        <end position="344"/>
    </location>
</feature>
<keyword evidence="1" id="KW-0732">Signal</keyword>
<organism evidence="3 4">
    <name type="scientific">Saccharibacter floricola DSM 15669</name>
    <dbReference type="NCBI Taxonomy" id="1123227"/>
    <lineage>
        <taxon>Bacteria</taxon>
        <taxon>Pseudomonadati</taxon>
        <taxon>Pseudomonadota</taxon>
        <taxon>Alphaproteobacteria</taxon>
        <taxon>Acetobacterales</taxon>
        <taxon>Acetobacteraceae</taxon>
        <taxon>Saccharibacter</taxon>
    </lineage>
</organism>
<dbReference type="CDD" id="cd11614">
    <property type="entry name" value="SAF_CpaB_FlgA_like"/>
    <property type="match status" value="1"/>
</dbReference>
<dbReference type="InterPro" id="IPR039246">
    <property type="entry name" value="Flagellar_FlgA"/>
</dbReference>
<protein>
    <submittedName>
        <fullName evidence="3">Flagellar basal body P-ring biosynthesis protein FlgA</fullName>
    </submittedName>
</protein>
<keyword evidence="3" id="KW-0282">Flagellum</keyword>
<dbReference type="PANTHER" id="PTHR36307">
    <property type="entry name" value="FLAGELLA BASAL BODY P-RING FORMATION PROTEIN FLGA"/>
    <property type="match status" value="1"/>
</dbReference>
<dbReference type="Gene3D" id="2.30.30.760">
    <property type="match status" value="1"/>
</dbReference>
<evidence type="ECO:0000313" key="3">
    <source>
        <dbReference type="EMBL" id="GBQ05884.1"/>
    </source>
</evidence>
<keyword evidence="3" id="KW-0966">Cell projection</keyword>
<accession>A0ABQ0NXV8</accession>
<feature type="domain" description="Flagella basal body P-ring formation protein FlgA SAF" evidence="2">
    <location>
        <begin position="190"/>
        <end position="314"/>
    </location>
</feature>
<dbReference type="Proteomes" id="UP001062901">
    <property type="component" value="Unassembled WGS sequence"/>
</dbReference>
<dbReference type="NCBIfam" id="TIGR03170">
    <property type="entry name" value="flgA_cterm"/>
    <property type="match status" value="1"/>
</dbReference>
<evidence type="ECO:0000259" key="2">
    <source>
        <dbReference type="Pfam" id="PF13144"/>
    </source>
</evidence>
<sequence>MPYRGVTYAFIAFGMWVLSCFCADVAQAATVRPSVKISGDVVSLSDLFDGLEPGQDRVLGPAPAPGKTIQIGGYQLIAIADQYGVEWEDQSSSVNVLVTRAGRVLGRDYFAHLVKRSIALNENAGGFVVNISNFHSVTVAFDDKDPVTLSEISWDKRSGRFTTTAYLSHQTGDPLVDSFPVRGTIRITQSVVVYNDSLPAGHIMQDSDMHLDPSYSGELPASPQALPDPNTIVGMALSHAVAAGQAVKTMDLRRAILVHQGDPVLITYTVPGIRLTATGRALEEGGSGQYVHALNLGSQMVVSGKVNAAGEVNVDATSTALPANSPEVKRFGMAIMTTNGGRRE</sequence>
<feature type="signal peptide" evidence="1">
    <location>
        <begin position="1"/>
        <end position="28"/>
    </location>
</feature>
<reference evidence="3" key="1">
    <citation type="submission" date="2013-04" db="EMBL/GenBank/DDBJ databases">
        <title>The genome sequencing project of 58 acetic acid bacteria.</title>
        <authorList>
            <person name="Okamoto-Kainuma A."/>
            <person name="Ishikawa M."/>
            <person name="Umino S."/>
            <person name="Koizumi Y."/>
            <person name="Shiwa Y."/>
            <person name="Yoshikawa H."/>
            <person name="Matsutani M."/>
            <person name="Matsushita K."/>
        </authorList>
    </citation>
    <scope>NUCLEOTIDE SEQUENCE</scope>
    <source>
        <strain evidence="3">DSM 15669</strain>
    </source>
</reference>
<name>A0ABQ0NXV8_9PROT</name>
<dbReference type="PROSITE" id="PS51257">
    <property type="entry name" value="PROKAR_LIPOPROTEIN"/>
    <property type="match status" value="1"/>
</dbReference>
<dbReference type="InterPro" id="IPR017585">
    <property type="entry name" value="SAF_FlgA"/>
</dbReference>
<dbReference type="PANTHER" id="PTHR36307:SF1">
    <property type="entry name" value="FLAGELLA BASAL BODY P-RING FORMATION PROTEIN FLGA"/>
    <property type="match status" value="1"/>
</dbReference>
<dbReference type="Pfam" id="PF13144">
    <property type="entry name" value="ChapFlgA"/>
    <property type="match status" value="1"/>
</dbReference>
<evidence type="ECO:0000256" key="1">
    <source>
        <dbReference type="SAM" id="SignalP"/>
    </source>
</evidence>
<dbReference type="RefSeq" id="WP_018980914.1">
    <property type="nucleotide sequence ID" value="NZ_BAQD01000007.1"/>
</dbReference>